<accession>A0A4R4KBL1</accession>
<sequence length="435" mass="50094">MFDGIKILNADADIQKLMYSSVLDWNSVVNDGTGEVVGRTAEYNNLTLTIKEETSLVKVTGSLHKYANAGIHNADDFTPERLAGVLDSIQKLGIGINSALNNLEFGVNIETPFPPAKLLERLICHQRREFTRHVSKGFEYYQCEHERQFVVKIYDKGRQFGLRSNLLRFEIKVLTMQVLHKKGIGIYTLSDLLNQKLYPKIGNLLIQCFNEILFDEPTIDTTNLSKKDSDLLINGRNHKFWRPFSESNFETKQKYDTARKMRYRQEKRFRQMIDSSPTAERLHKLAAELIATKWEILSNPIVPLLHYTLNVEMGQSIIPTAKECPITGIDISDQKGSSRYLSERTLKSDPELLKSLPVTIGQQRRRKHHHPEEYYVAHNIRNAASNPRNSIKRRIERAVKNTPLFQADEVIRLTDEQKKILQSVPSNVPRNKKPR</sequence>
<name>A0A4R4KBL1_9BACT</name>
<gene>
    <name evidence="1" type="ORF">EZE20_11255</name>
</gene>
<dbReference type="AlphaFoldDB" id="A0A4R4KBL1"/>
<evidence type="ECO:0000313" key="2">
    <source>
        <dbReference type="Proteomes" id="UP000295706"/>
    </source>
</evidence>
<dbReference type="EMBL" id="SMJU01000006">
    <property type="protein sequence ID" value="TDB65274.1"/>
    <property type="molecule type" value="Genomic_DNA"/>
</dbReference>
<organism evidence="1 2">
    <name type="scientific">Arundinibacter roseus</name>
    <dbReference type="NCBI Taxonomy" id="2070510"/>
    <lineage>
        <taxon>Bacteria</taxon>
        <taxon>Pseudomonadati</taxon>
        <taxon>Bacteroidota</taxon>
        <taxon>Cytophagia</taxon>
        <taxon>Cytophagales</taxon>
        <taxon>Spirosomataceae</taxon>
        <taxon>Arundinibacter</taxon>
    </lineage>
</organism>
<keyword evidence="2" id="KW-1185">Reference proteome</keyword>
<comment type="caution">
    <text evidence="1">The sequence shown here is derived from an EMBL/GenBank/DDBJ whole genome shotgun (WGS) entry which is preliminary data.</text>
</comment>
<evidence type="ECO:0000313" key="1">
    <source>
        <dbReference type="EMBL" id="TDB65274.1"/>
    </source>
</evidence>
<dbReference type="Proteomes" id="UP000295706">
    <property type="component" value="Unassembled WGS sequence"/>
</dbReference>
<proteinExistence type="predicted"/>
<protein>
    <submittedName>
        <fullName evidence="1">Uncharacterized protein</fullName>
    </submittedName>
</protein>
<reference evidence="1 2" key="1">
    <citation type="submission" date="2019-02" db="EMBL/GenBank/DDBJ databases">
        <title>Arundinibacter roseus gen. nov., sp. nov., a new member of the family Cytophagaceae.</title>
        <authorList>
            <person name="Szuroczki S."/>
            <person name="Khayer B."/>
            <person name="Sproer C."/>
            <person name="Toumi M."/>
            <person name="Szabo A."/>
            <person name="Felfoldi T."/>
            <person name="Schumann P."/>
            <person name="Toth E."/>
        </authorList>
    </citation>
    <scope>NUCLEOTIDE SEQUENCE [LARGE SCALE GENOMIC DNA]</scope>
    <source>
        <strain evidence="1 2">DMA-k-7a</strain>
    </source>
</reference>